<comment type="caution">
    <text evidence="3">The sequence shown here is derived from an EMBL/GenBank/DDBJ whole genome shotgun (WGS) entry which is preliminary data.</text>
</comment>
<evidence type="ECO:0000313" key="4">
    <source>
        <dbReference type="Proteomes" id="UP000269410"/>
    </source>
</evidence>
<feature type="compositionally biased region" description="Acidic residues" evidence="2">
    <location>
        <begin position="57"/>
        <end position="67"/>
    </location>
</feature>
<feature type="compositionally biased region" description="Acidic residues" evidence="2">
    <location>
        <begin position="15"/>
        <end position="25"/>
    </location>
</feature>
<gene>
    <name evidence="3" type="ORF">D6810_01500</name>
</gene>
<dbReference type="Proteomes" id="UP000269410">
    <property type="component" value="Unassembled WGS sequence"/>
</dbReference>
<protein>
    <submittedName>
        <fullName evidence="3">Uncharacterized protein</fullName>
    </submittedName>
</protein>
<feature type="region of interest" description="Disordered" evidence="2">
    <location>
        <begin position="1"/>
        <end position="81"/>
    </location>
</feature>
<proteinExistence type="predicted"/>
<dbReference type="AlphaFoldDB" id="A0A3M0YZT9"/>
<keyword evidence="1" id="KW-0175">Coiled coil</keyword>
<evidence type="ECO:0000256" key="1">
    <source>
        <dbReference type="SAM" id="Coils"/>
    </source>
</evidence>
<evidence type="ECO:0000256" key="2">
    <source>
        <dbReference type="SAM" id="MobiDB-lite"/>
    </source>
</evidence>
<reference evidence="3 4" key="1">
    <citation type="submission" date="2018-10" db="EMBL/GenBank/DDBJ databases">
        <title>Thermophilic Lithotrophy and Phototrophy in an Intertidal, Iron-rich, Geothermal Spring.</title>
        <authorList>
            <person name="Ward L.M."/>
            <person name="Idei A."/>
            <person name="Nakagawa M."/>
            <person name="Ueno Y."/>
            <person name="Fischer W."/>
            <person name="Mcglynn S.E."/>
        </authorList>
    </citation>
    <scope>NUCLEOTIDE SEQUENCE [LARGE SCALE GENOMIC DNA]</scope>
    <source>
        <strain evidence="3">J137</strain>
    </source>
</reference>
<organism evidence="3 4">
    <name type="scientific">Candidatus Dojkabacteria bacterium</name>
    <dbReference type="NCBI Taxonomy" id="2099670"/>
    <lineage>
        <taxon>Bacteria</taxon>
        <taxon>Candidatus Dojkabacteria</taxon>
    </lineage>
</organism>
<accession>A0A3M0YZT9</accession>
<dbReference type="EMBL" id="RFKV01000052">
    <property type="protein sequence ID" value="RMD77243.1"/>
    <property type="molecule type" value="Genomic_DNA"/>
</dbReference>
<feature type="coiled-coil region" evidence="1">
    <location>
        <begin position="263"/>
        <end position="290"/>
    </location>
</feature>
<name>A0A3M0YZT9_9BACT</name>
<evidence type="ECO:0000313" key="3">
    <source>
        <dbReference type="EMBL" id="RMD77243.1"/>
    </source>
</evidence>
<sequence>MNNLNEIVNHLLEFPSDDGGDDDDDNGKQRPQPPQNPPKGGKPKPGKGNPEDKKDEGDENELDEGENDEKGGVDALDNIDGEKEIDDLSEDLTEAENDIRKISPGPGGPMRALNDILGADSLITAFLFSLFLRKINELGQEIKSDSSKKESLFDTLIKSFEEGYVSRERVPARAAVLDEISAETSLGLGAAGMALRESVRSPEETRRKVDFTHISLFGLDTSGSMHDYILNEINRNLKQNMKEEFRIGDILESDFNIVVIENQEEFKKLLESLKENIQSIDANISKEEIVIKKIQKMLIDKLASYKNLVRVDVSKFLSVLVGGVYANTDYFKDAIPYFTGIVNASEFENYAAMTCAPYIAADGSISVNVKDSPFNANTKDFVHLSKIIGRGNDNMYEVGRMYGRAAKRVILSILLYKLYISSTKVEETELPLYNFIFNLLHVTDFIYDLEKGFITGFYDELTGKVSKIQDKVEAIRSITKGEIDVPEHAQEGIRRLRHYLVGSHEEGEGEGNLMDFLNHKVFEDLNLTVKDILDHVDGFSEQGKGFEVKLEDDENSGLFTFYYDGRKLGKGLIGINALVFFSVEPLRGRDGQYSAIYHVNNSIAKFCGSPLRVQTVHGRSLETTNSEFLKNQVFNRNDIPAKLRERIIEVFMPHKVVAISYEENAIKELLLLVKYAIIKYLLESGIKDMSNIKSLSDILKIFKQKDTEDKDAILQSIISNTGKYLTITATRGDQEIVIGGASLLEGSKLEYAHIIENQNTSLVELNADGSIKRIIPDNFYITAERGDVGRQEFHRNLENRVAMKALKKEEEKGGKTFFQYDMPSF</sequence>